<feature type="transmembrane region" description="Helical" evidence="1">
    <location>
        <begin position="41"/>
        <end position="60"/>
    </location>
</feature>
<organism evidence="2 3">
    <name type="scientific">Armillaria tabescens</name>
    <name type="common">Ringless honey mushroom</name>
    <name type="synonym">Agaricus tabescens</name>
    <dbReference type="NCBI Taxonomy" id="1929756"/>
    <lineage>
        <taxon>Eukaryota</taxon>
        <taxon>Fungi</taxon>
        <taxon>Dikarya</taxon>
        <taxon>Basidiomycota</taxon>
        <taxon>Agaricomycotina</taxon>
        <taxon>Agaricomycetes</taxon>
        <taxon>Agaricomycetidae</taxon>
        <taxon>Agaricales</taxon>
        <taxon>Marasmiineae</taxon>
        <taxon>Physalacriaceae</taxon>
        <taxon>Desarmillaria</taxon>
    </lineage>
</organism>
<evidence type="ECO:0000313" key="3">
    <source>
        <dbReference type="Proteomes" id="UP001175211"/>
    </source>
</evidence>
<sequence length="213" mass="24448">MPNIVNKAFMKYIYPAVLIIDKNPITTFTFLVFNASLSSQWLPFGLVAYIIAVYAVHHFSQWLKEDTAKKAKLEEIQSISLRLGLYIIHERFHFAVYMEDTEALQFCSSVITQRFDVTDQKAKALDFAAQQALATSDELAQISFDLRMLDAHIQGVIRSYSRLKTKLQSYAPERQLEAAECWVADTNEDFPPVAAGPANEDSFRPSWAWWKRE</sequence>
<keyword evidence="1" id="KW-0472">Membrane</keyword>
<reference evidence="2" key="1">
    <citation type="submission" date="2023-06" db="EMBL/GenBank/DDBJ databases">
        <authorList>
            <consortium name="Lawrence Berkeley National Laboratory"/>
            <person name="Ahrendt S."/>
            <person name="Sahu N."/>
            <person name="Indic B."/>
            <person name="Wong-Bajracharya J."/>
            <person name="Merenyi Z."/>
            <person name="Ke H.-M."/>
            <person name="Monk M."/>
            <person name="Kocsube S."/>
            <person name="Drula E."/>
            <person name="Lipzen A."/>
            <person name="Balint B."/>
            <person name="Henrissat B."/>
            <person name="Andreopoulos B."/>
            <person name="Martin F.M."/>
            <person name="Harder C.B."/>
            <person name="Rigling D."/>
            <person name="Ford K.L."/>
            <person name="Foster G.D."/>
            <person name="Pangilinan J."/>
            <person name="Papanicolaou A."/>
            <person name="Barry K."/>
            <person name="LaButti K."/>
            <person name="Viragh M."/>
            <person name="Koriabine M."/>
            <person name="Yan M."/>
            <person name="Riley R."/>
            <person name="Champramary S."/>
            <person name="Plett K.L."/>
            <person name="Tsai I.J."/>
            <person name="Slot J."/>
            <person name="Sipos G."/>
            <person name="Plett J."/>
            <person name="Nagy L.G."/>
            <person name="Grigoriev I.V."/>
        </authorList>
    </citation>
    <scope>NUCLEOTIDE SEQUENCE</scope>
    <source>
        <strain evidence="2">CCBAS 213</strain>
    </source>
</reference>
<comment type="caution">
    <text evidence="2">The sequence shown here is derived from an EMBL/GenBank/DDBJ whole genome shotgun (WGS) entry which is preliminary data.</text>
</comment>
<dbReference type="GeneID" id="85357076"/>
<gene>
    <name evidence="2" type="ORF">EV420DRAFT_1552881</name>
</gene>
<dbReference type="EMBL" id="JAUEPS010000024">
    <property type="protein sequence ID" value="KAK0455726.1"/>
    <property type="molecule type" value="Genomic_DNA"/>
</dbReference>
<proteinExistence type="predicted"/>
<dbReference type="RefSeq" id="XP_060329236.1">
    <property type="nucleotide sequence ID" value="XM_060473528.1"/>
</dbReference>
<name>A0AA39K9F0_ARMTA</name>
<protein>
    <submittedName>
        <fullName evidence="2">Uncharacterized protein</fullName>
    </submittedName>
</protein>
<feature type="transmembrane region" description="Helical" evidence="1">
    <location>
        <begin position="12"/>
        <end position="35"/>
    </location>
</feature>
<dbReference type="Proteomes" id="UP001175211">
    <property type="component" value="Unassembled WGS sequence"/>
</dbReference>
<keyword evidence="1" id="KW-1133">Transmembrane helix</keyword>
<keyword evidence="1" id="KW-0812">Transmembrane</keyword>
<accession>A0AA39K9F0</accession>
<evidence type="ECO:0000256" key="1">
    <source>
        <dbReference type="SAM" id="Phobius"/>
    </source>
</evidence>
<dbReference type="AlphaFoldDB" id="A0AA39K9F0"/>
<evidence type="ECO:0000313" key="2">
    <source>
        <dbReference type="EMBL" id="KAK0455726.1"/>
    </source>
</evidence>
<keyword evidence="3" id="KW-1185">Reference proteome</keyword>